<dbReference type="AlphaFoldDB" id="A0A844QA77"/>
<dbReference type="EMBL" id="WPHG01000001">
    <property type="protein sequence ID" value="MVA95807.1"/>
    <property type="molecule type" value="Genomic_DNA"/>
</dbReference>
<evidence type="ECO:0000313" key="1">
    <source>
        <dbReference type="EMBL" id="MVA95807.1"/>
    </source>
</evidence>
<dbReference type="InterPro" id="IPR016195">
    <property type="entry name" value="Pol/histidinol_Pase-like"/>
</dbReference>
<sequence length="506" mass="55436">MPLAVAAGLRPLYGDLHNHCNLSYGHGELETALDNARRQLDFVSITGHAYWPDMPVDDPRVAHIVDFHVKGFSRLERTWPAHFDTLAAFNDPGRFTVFPGYEIHSCAHGDYTIVLRDLDQREILKADDPRTLLERLRGRYGGRAFAFPHHIGYRTGARGINWSSFEEDLSPVLEMISMHGCAETSLTDRPFLHSMGPCDGANTVHAGLNDGHLFGVLGNTDHHSGFPGSYGHGRSAVYVAENSPDALWQSLFARRTNALTGDNAHLFFSVGGAMQGDVVAPASRAEMAIEAVGGSFIDQIDIVRNGAVFERITPALRPSAVASDPHALETLLVLELGWGARGSHHDWDGVLKLENGEILAVEPRLRGPEIVSPLEASAPEPHESRIVQDGNAVSFSLRAHANPNNFTATTQAIAARVRLRPGARIDADLSGERVSVDVERLLKGAVSGNIGPIDSPAFRFHPLPRPQQWQWTGTVPLGQLRRGEWVMARMRQANGQSAWTSPIFCR</sequence>
<keyword evidence="2" id="KW-1185">Reference proteome</keyword>
<accession>A0A844QA77</accession>
<dbReference type="SUPFAM" id="SSF89550">
    <property type="entry name" value="PHP domain-like"/>
    <property type="match status" value="1"/>
</dbReference>
<name>A0A844QA77_9HYPH</name>
<gene>
    <name evidence="1" type="ORF">GN330_00885</name>
</gene>
<organism evidence="1 2">
    <name type="scientific">Nitratireductor arenosus</name>
    <dbReference type="NCBI Taxonomy" id="2682096"/>
    <lineage>
        <taxon>Bacteria</taxon>
        <taxon>Pseudomonadati</taxon>
        <taxon>Pseudomonadota</taxon>
        <taxon>Alphaproteobacteria</taxon>
        <taxon>Hyphomicrobiales</taxon>
        <taxon>Phyllobacteriaceae</taxon>
        <taxon>Nitratireductor</taxon>
    </lineage>
</organism>
<comment type="caution">
    <text evidence="1">The sequence shown here is derived from an EMBL/GenBank/DDBJ whole genome shotgun (WGS) entry which is preliminary data.</text>
</comment>
<protein>
    <recommendedName>
        <fullName evidence="3">DUF3604 domain-containing protein</fullName>
    </recommendedName>
</protein>
<proteinExistence type="predicted"/>
<evidence type="ECO:0008006" key="3">
    <source>
        <dbReference type="Google" id="ProtNLM"/>
    </source>
</evidence>
<reference evidence="1 2" key="1">
    <citation type="submission" date="2019-12" db="EMBL/GenBank/DDBJ databases">
        <title>Nitratireductor arenosus sp. nov., Isolated from sea sand, Jeju island, South Korea.</title>
        <authorList>
            <person name="Kim W."/>
        </authorList>
    </citation>
    <scope>NUCLEOTIDE SEQUENCE [LARGE SCALE GENOMIC DNA]</scope>
    <source>
        <strain evidence="1 2">CAU 1489</strain>
    </source>
</reference>
<dbReference type="Proteomes" id="UP000463224">
    <property type="component" value="Unassembled WGS sequence"/>
</dbReference>
<dbReference type="Gene3D" id="3.20.20.140">
    <property type="entry name" value="Metal-dependent hydrolases"/>
    <property type="match status" value="1"/>
</dbReference>
<evidence type="ECO:0000313" key="2">
    <source>
        <dbReference type="Proteomes" id="UP000463224"/>
    </source>
</evidence>